<protein>
    <submittedName>
        <fullName evidence="1">Uncharacterized protein</fullName>
    </submittedName>
</protein>
<comment type="caution">
    <text evidence="1">The sequence shown here is derived from an EMBL/GenBank/DDBJ whole genome shotgun (WGS) entry which is preliminary data.</text>
</comment>
<reference evidence="1" key="1">
    <citation type="submission" date="2021-05" db="EMBL/GenBank/DDBJ databases">
        <authorList>
            <person name="Pan Q."/>
            <person name="Jouanno E."/>
            <person name="Zahm M."/>
            <person name="Klopp C."/>
            <person name="Cabau C."/>
            <person name="Louis A."/>
            <person name="Berthelot C."/>
            <person name="Parey E."/>
            <person name="Roest Crollius H."/>
            <person name="Montfort J."/>
            <person name="Robinson-Rechavi M."/>
            <person name="Bouchez O."/>
            <person name="Lampietro C."/>
            <person name="Lopez Roques C."/>
            <person name="Donnadieu C."/>
            <person name="Postlethwait J."/>
            <person name="Bobe J."/>
            <person name="Dillon D."/>
            <person name="Chandos A."/>
            <person name="von Hippel F."/>
            <person name="Guiguen Y."/>
        </authorList>
    </citation>
    <scope>NUCLEOTIDE SEQUENCE</scope>
    <source>
        <strain evidence="1">YG-Jan2019</strain>
    </source>
</reference>
<gene>
    <name evidence="1" type="ORF">DPEC_G00215180</name>
</gene>
<keyword evidence="2" id="KW-1185">Reference proteome</keyword>
<organism evidence="1 2">
    <name type="scientific">Dallia pectoralis</name>
    <name type="common">Alaska blackfish</name>
    <dbReference type="NCBI Taxonomy" id="75939"/>
    <lineage>
        <taxon>Eukaryota</taxon>
        <taxon>Metazoa</taxon>
        <taxon>Chordata</taxon>
        <taxon>Craniata</taxon>
        <taxon>Vertebrata</taxon>
        <taxon>Euteleostomi</taxon>
        <taxon>Actinopterygii</taxon>
        <taxon>Neopterygii</taxon>
        <taxon>Teleostei</taxon>
        <taxon>Protacanthopterygii</taxon>
        <taxon>Esociformes</taxon>
        <taxon>Umbridae</taxon>
        <taxon>Dallia</taxon>
    </lineage>
</organism>
<evidence type="ECO:0000313" key="2">
    <source>
        <dbReference type="Proteomes" id="UP001157502"/>
    </source>
</evidence>
<dbReference type="EMBL" id="CM055745">
    <property type="protein sequence ID" value="KAJ7997732.1"/>
    <property type="molecule type" value="Genomic_DNA"/>
</dbReference>
<sequence>MWLVLLCRALFGHLHLGQHRDRDQTDRRTNCELISCSLSCVCMTPPAWDSLDPSEGTRLFLSPSMPNVQVSL</sequence>
<dbReference type="Proteomes" id="UP001157502">
    <property type="component" value="Chromosome 18"/>
</dbReference>
<proteinExistence type="predicted"/>
<evidence type="ECO:0000313" key="1">
    <source>
        <dbReference type="EMBL" id="KAJ7997732.1"/>
    </source>
</evidence>
<accession>A0ACC2G2D8</accession>
<name>A0ACC2G2D8_DALPE</name>